<sequence>MATQERTPRELEEDSPFLAPQSPPSPPPPSYISHVTYQQPTTIPFLHTAPRASTESSHSSYRDKFALEEYHDKNRSRKALMIFAGCLGVIFLVVVLSVFGGVYHWGRGERGTGN</sequence>
<accession>A0A2J6SJS3</accession>
<dbReference type="RefSeq" id="XP_024727926.1">
    <property type="nucleotide sequence ID" value="XM_024881657.1"/>
</dbReference>
<keyword evidence="4" id="KW-1185">Reference proteome</keyword>
<organism evidence="3 4">
    <name type="scientific">Hyaloscypha bicolor E</name>
    <dbReference type="NCBI Taxonomy" id="1095630"/>
    <lineage>
        <taxon>Eukaryota</taxon>
        <taxon>Fungi</taxon>
        <taxon>Dikarya</taxon>
        <taxon>Ascomycota</taxon>
        <taxon>Pezizomycotina</taxon>
        <taxon>Leotiomycetes</taxon>
        <taxon>Helotiales</taxon>
        <taxon>Hyaloscyphaceae</taxon>
        <taxon>Hyaloscypha</taxon>
        <taxon>Hyaloscypha bicolor</taxon>
    </lineage>
</organism>
<evidence type="ECO:0000313" key="4">
    <source>
        <dbReference type="Proteomes" id="UP000235371"/>
    </source>
</evidence>
<dbReference type="OrthoDB" id="3554736at2759"/>
<name>A0A2J6SJS3_9HELO</name>
<dbReference type="InParanoid" id="A0A2J6SJS3"/>
<feature type="compositionally biased region" description="Basic and acidic residues" evidence="1">
    <location>
        <begin position="1"/>
        <end position="10"/>
    </location>
</feature>
<proteinExistence type="predicted"/>
<keyword evidence="2" id="KW-1133">Transmembrane helix</keyword>
<feature type="transmembrane region" description="Helical" evidence="2">
    <location>
        <begin position="80"/>
        <end position="105"/>
    </location>
</feature>
<feature type="compositionally biased region" description="Pro residues" evidence="1">
    <location>
        <begin position="21"/>
        <end position="30"/>
    </location>
</feature>
<gene>
    <name evidence="3" type="ORF">K444DRAFT_620208</name>
</gene>
<dbReference type="AlphaFoldDB" id="A0A2J6SJS3"/>
<keyword evidence="2" id="KW-0812">Transmembrane</keyword>
<protein>
    <submittedName>
        <fullName evidence="3">Uncharacterized protein</fullName>
    </submittedName>
</protein>
<feature type="region of interest" description="Disordered" evidence="1">
    <location>
        <begin position="1"/>
        <end position="32"/>
    </location>
</feature>
<dbReference type="Proteomes" id="UP000235371">
    <property type="component" value="Unassembled WGS sequence"/>
</dbReference>
<evidence type="ECO:0000256" key="1">
    <source>
        <dbReference type="SAM" id="MobiDB-lite"/>
    </source>
</evidence>
<evidence type="ECO:0000313" key="3">
    <source>
        <dbReference type="EMBL" id="PMD51022.1"/>
    </source>
</evidence>
<keyword evidence="2" id="KW-0472">Membrane</keyword>
<dbReference type="GeneID" id="36589734"/>
<reference evidence="3 4" key="1">
    <citation type="submission" date="2016-04" db="EMBL/GenBank/DDBJ databases">
        <title>A degradative enzymes factory behind the ericoid mycorrhizal symbiosis.</title>
        <authorList>
            <consortium name="DOE Joint Genome Institute"/>
            <person name="Martino E."/>
            <person name="Morin E."/>
            <person name="Grelet G."/>
            <person name="Kuo A."/>
            <person name="Kohler A."/>
            <person name="Daghino S."/>
            <person name="Barry K."/>
            <person name="Choi C."/>
            <person name="Cichocki N."/>
            <person name="Clum A."/>
            <person name="Copeland A."/>
            <person name="Hainaut M."/>
            <person name="Haridas S."/>
            <person name="Labutti K."/>
            <person name="Lindquist E."/>
            <person name="Lipzen A."/>
            <person name="Khouja H.-R."/>
            <person name="Murat C."/>
            <person name="Ohm R."/>
            <person name="Olson A."/>
            <person name="Spatafora J."/>
            <person name="Veneault-Fourrey C."/>
            <person name="Henrissat B."/>
            <person name="Grigoriev I."/>
            <person name="Martin F."/>
            <person name="Perotto S."/>
        </authorList>
    </citation>
    <scope>NUCLEOTIDE SEQUENCE [LARGE SCALE GENOMIC DNA]</scope>
    <source>
        <strain evidence="3 4">E</strain>
    </source>
</reference>
<evidence type="ECO:0000256" key="2">
    <source>
        <dbReference type="SAM" id="Phobius"/>
    </source>
</evidence>
<dbReference type="EMBL" id="KZ613912">
    <property type="protein sequence ID" value="PMD51022.1"/>
    <property type="molecule type" value="Genomic_DNA"/>
</dbReference>